<dbReference type="PANTHER" id="PTHR42776:SF27">
    <property type="entry name" value="DIPEPTIDYL PEPTIDASE FAMILY MEMBER 6"/>
    <property type="match status" value="1"/>
</dbReference>
<reference evidence="6" key="1">
    <citation type="journal article" date="2019" name="Int. J. Syst. Evol. Microbiol.">
        <title>The Global Catalogue of Microorganisms (GCM) 10K type strain sequencing project: providing services to taxonomists for standard genome sequencing and annotation.</title>
        <authorList>
            <consortium name="The Broad Institute Genomics Platform"/>
            <consortium name="The Broad Institute Genome Sequencing Center for Infectious Disease"/>
            <person name="Wu L."/>
            <person name="Ma J."/>
        </authorList>
    </citation>
    <scope>NUCLEOTIDE SEQUENCE [LARGE SCALE GENOMIC DNA]</scope>
    <source>
        <strain evidence="6">JCM 12607</strain>
    </source>
</reference>
<dbReference type="InterPro" id="IPR001466">
    <property type="entry name" value="Beta-lactam-related"/>
</dbReference>
<sequence>MTLTKPSRAARRQRIDDLTTFAVPEQPALSPDGNECLYVLRTCDAEADRSVRAIWRVGTRTGRPRQLTHGTADTSPAWSPDGGRIAFLRSRDEAPQIWLLPADGGEAGQLTTLPLGAGAPVWSPDGSKIAFVAVVDPLAAGSDGMSPEVRASAPLVADRLTYQEDGAGLLGAVRRHLHVLDLATGRCRQVTEGDWHVNHPAWSPDSKRLAFAAAMAPDADLRARMPLYVLDVSGEPAKPEPAGLPDGCAGPILWTPDATALLVVGTAGEPAGHARLLRVPLDGGAPDEPAAALDRNVMPGGPGYPGALPQFGDDGRTVLFCARDRGCTHLYAVSAEGGTPRPLVAGAGRNVMGLSVAGDTAVMVLGTPASFGEIVTVDLATGAEAVRTEHGAGLADVELFPREEREFTVSDGTVVQGWLIHDPAVEGPRPLLLDIHGGPHNAWNGAANEVELYHQELVARGWAVLLLNPRGSDGYGEHYWNAAVGAWGEADAKDLLEPIDDLVAAGIADPARLAVSGYSYGGYLTCYLTSRDDRFAAAVTGGVISDLVSLTGTADDAHVFGLSELGALPWTAPDRYAAMSPLTRVDQVRTPTLILHGAADLGCPVGQAQQWHTALRGRGVPTRLVLYPEASHLFVLDGPPSQRIDFNRRVVDWVEQYAGSSSGPARPRLNAAHWQRRLTTLAEHHHVPGATLGILRMGSGREDELAEAAYGVLNKDTGVGTTTDSVFQIGSITKVWTATVVMQLVDEGLLRLDTPIAEVLPELRLSEPDVAKRVTMRHLLTHTSGIDGDVFTDTGRGDDCLEKYVALLAGVAQNHPPDATWSYCNAGFSLAGRVIEKLTGDTWDEAIRKRLFTPLGLERTVTLPEDALLHRTAVGHMTDGGGEPMRALVWGLPRAVAPADLISSTVADVLTFARMHLAGGAARDGTRLLTEASAAAMADSQVELPDHCDLADSWGLGWSRIGWDGRRLLGHDGSTIGQDAYLRLLPDERLAVALLTNGGDTTGLYEDLFGEIFAELADIAMPPPLGPPALPLPQDVRPHLGTYERAGVRMEVLDGDDGPILRTTVTGPPAELTPGPETEQAMVPVKENLFVVHDPEARSWAPVTFYALPTGERYLYVALRATPKAD</sequence>
<evidence type="ECO:0000313" key="5">
    <source>
        <dbReference type="EMBL" id="MFD0622952.1"/>
    </source>
</evidence>
<accession>A0ABW2WND3</accession>
<dbReference type="PANTHER" id="PTHR42776">
    <property type="entry name" value="SERINE PEPTIDASE S9 FAMILY MEMBER"/>
    <property type="match status" value="1"/>
</dbReference>
<organism evidence="5 6">
    <name type="scientific">Streptomyces sanglieri</name>
    <dbReference type="NCBI Taxonomy" id="193460"/>
    <lineage>
        <taxon>Bacteria</taxon>
        <taxon>Bacillati</taxon>
        <taxon>Actinomycetota</taxon>
        <taxon>Actinomycetes</taxon>
        <taxon>Kitasatosporales</taxon>
        <taxon>Streptomycetaceae</taxon>
        <taxon>Streptomyces</taxon>
    </lineage>
</organism>
<proteinExistence type="predicted"/>
<dbReference type="EMBL" id="JBHTGL010000008">
    <property type="protein sequence ID" value="MFD0622952.1"/>
    <property type="molecule type" value="Genomic_DNA"/>
</dbReference>
<gene>
    <name evidence="5" type="ORF">ACFQ2K_09100</name>
</gene>
<dbReference type="Pfam" id="PF07676">
    <property type="entry name" value="PD40"/>
    <property type="match status" value="3"/>
</dbReference>
<dbReference type="SUPFAM" id="SSF56601">
    <property type="entry name" value="beta-lactamase/transpeptidase-like"/>
    <property type="match status" value="1"/>
</dbReference>
<dbReference type="InterPro" id="IPR011659">
    <property type="entry name" value="WD40"/>
</dbReference>
<dbReference type="SUPFAM" id="SSF53474">
    <property type="entry name" value="alpha/beta-Hydrolases"/>
    <property type="match status" value="1"/>
</dbReference>
<evidence type="ECO:0000256" key="1">
    <source>
        <dbReference type="ARBA" id="ARBA00022801"/>
    </source>
</evidence>
<keyword evidence="2" id="KW-0720">Serine protease</keyword>
<dbReference type="SUPFAM" id="SSF82171">
    <property type="entry name" value="DPP6 N-terminal domain-like"/>
    <property type="match status" value="1"/>
</dbReference>
<keyword evidence="6" id="KW-1185">Reference proteome</keyword>
<dbReference type="Pfam" id="PF00144">
    <property type="entry name" value="Beta-lactamase"/>
    <property type="match status" value="1"/>
</dbReference>
<dbReference type="Proteomes" id="UP001596915">
    <property type="component" value="Unassembled WGS sequence"/>
</dbReference>
<evidence type="ECO:0000259" key="3">
    <source>
        <dbReference type="Pfam" id="PF00144"/>
    </source>
</evidence>
<dbReference type="InterPro" id="IPR011042">
    <property type="entry name" value="6-blade_b-propeller_TolB-like"/>
</dbReference>
<name>A0ABW2WND3_9ACTN</name>
<dbReference type="InterPro" id="IPR001375">
    <property type="entry name" value="Peptidase_S9_cat"/>
</dbReference>
<feature type="domain" description="Peptidase S9 prolyl oligopeptidase catalytic" evidence="4">
    <location>
        <begin position="457"/>
        <end position="660"/>
    </location>
</feature>
<evidence type="ECO:0000259" key="4">
    <source>
        <dbReference type="Pfam" id="PF00326"/>
    </source>
</evidence>
<evidence type="ECO:0000313" key="6">
    <source>
        <dbReference type="Proteomes" id="UP001596915"/>
    </source>
</evidence>
<protein>
    <submittedName>
        <fullName evidence="5">Serine hydrolase</fullName>
    </submittedName>
</protein>
<evidence type="ECO:0000256" key="2">
    <source>
        <dbReference type="ARBA" id="ARBA00022825"/>
    </source>
</evidence>
<dbReference type="GO" id="GO:0016787">
    <property type="term" value="F:hydrolase activity"/>
    <property type="evidence" value="ECO:0007669"/>
    <property type="project" value="UniProtKB-KW"/>
</dbReference>
<feature type="domain" description="Beta-lactamase-related" evidence="3">
    <location>
        <begin position="676"/>
        <end position="1003"/>
    </location>
</feature>
<keyword evidence="1 5" id="KW-0378">Hydrolase</keyword>
<dbReference type="InterPro" id="IPR029058">
    <property type="entry name" value="AB_hydrolase_fold"/>
</dbReference>
<dbReference type="Pfam" id="PF00326">
    <property type="entry name" value="Peptidase_S9"/>
    <property type="match status" value="1"/>
</dbReference>
<comment type="caution">
    <text evidence="5">The sequence shown here is derived from an EMBL/GenBank/DDBJ whole genome shotgun (WGS) entry which is preliminary data.</text>
</comment>
<dbReference type="Gene3D" id="2.120.10.30">
    <property type="entry name" value="TolB, C-terminal domain"/>
    <property type="match status" value="2"/>
</dbReference>
<dbReference type="Gene3D" id="3.40.50.1820">
    <property type="entry name" value="alpha/beta hydrolase"/>
    <property type="match status" value="1"/>
</dbReference>
<dbReference type="Gene3D" id="3.40.710.10">
    <property type="entry name" value="DD-peptidase/beta-lactamase superfamily"/>
    <property type="match status" value="1"/>
</dbReference>
<dbReference type="InterPro" id="IPR012338">
    <property type="entry name" value="Beta-lactam/transpept-like"/>
</dbReference>
<keyword evidence="2" id="KW-0645">Protease</keyword>